<gene>
    <name evidence="1" type="ORF">HNP55_002911</name>
</gene>
<evidence type="ECO:0000313" key="2">
    <source>
        <dbReference type="Proteomes" id="UP000562027"/>
    </source>
</evidence>
<dbReference type="Proteomes" id="UP000562027">
    <property type="component" value="Unassembled WGS sequence"/>
</dbReference>
<proteinExistence type="predicted"/>
<comment type="caution">
    <text evidence="1">The sequence shown here is derived from an EMBL/GenBank/DDBJ whole genome shotgun (WGS) entry which is preliminary data.</text>
</comment>
<dbReference type="RefSeq" id="WP_184300601.1">
    <property type="nucleotide sequence ID" value="NZ_JACHLP010000005.1"/>
</dbReference>
<protein>
    <submittedName>
        <fullName evidence="1">Uncharacterized protein</fullName>
    </submittedName>
</protein>
<dbReference type="AlphaFoldDB" id="A0A840LBW9"/>
<reference evidence="1 2" key="1">
    <citation type="submission" date="2020-08" db="EMBL/GenBank/DDBJ databases">
        <title>Functional genomics of gut bacteria from endangered species of beetles.</title>
        <authorList>
            <person name="Carlos-Shanley C."/>
        </authorList>
    </citation>
    <scope>NUCLEOTIDE SEQUENCE [LARGE SCALE GENOMIC DNA]</scope>
    <source>
        <strain evidence="1 2">S00239</strain>
    </source>
</reference>
<name>A0A840LBW9_9BURK</name>
<accession>A0A840LBW9</accession>
<keyword evidence="2" id="KW-1185">Reference proteome</keyword>
<dbReference type="EMBL" id="JACHLP010000005">
    <property type="protein sequence ID" value="MBB4844375.1"/>
    <property type="molecule type" value="Genomic_DNA"/>
</dbReference>
<sequence>MPSQIMNIGPVPCEENAAQVGRPDYEERSRRECQVFKRMLERLHPVPADCQAGLVIKSFPHDFGSYREVCVRYEDTDPIATGYAFDLESNTPAEWDAIARYELIWLERLEVLNCAVRKGEMSQDDIPAAFRTGQLPALPAEHTFSQLLAAFPLWFSA</sequence>
<evidence type="ECO:0000313" key="1">
    <source>
        <dbReference type="EMBL" id="MBB4844375.1"/>
    </source>
</evidence>
<organism evidence="1 2">
    <name type="scientific">Roseateles oligotrophus</name>
    <dbReference type="NCBI Taxonomy" id="1769250"/>
    <lineage>
        <taxon>Bacteria</taxon>
        <taxon>Pseudomonadati</taxon>
        <taxon>Pseudomonadota</taxon>
        <taxon>Betaproteobacteria</taxon>
        <taxon>Burkholderiales</taxon>
        <taxon>Sphaerotilaceae</taxon>
        <taxon>Roseateles</taxon>
    </lineage>
</organism>